<feature type="compositionally biased region" description="Low complexity" evidence="1">
    <location>
        <begin position="38"/>
        <end position="53"/>
    </location>
</feature>
<dbReference type="AlphaFoldDB" id="A0AAN9V875"/>
<keyword evidence="3" id="KW-1185">Reference proteome</keyword>
<organism evidence="2 3">
    <name type="scientific">Gryllus longicercus</name>
    <dbReference type="NCBI Taxonomy" id="2509291"/>
    <lineage>
        <taxon>Eukaryota</taxon>
        <taxon>Metazoa</taxon>
        <taxon>Ecdysozoa</taxon>
        <taxon>Arthropoda</taxon>
        <taxon>Hexapoda</taxon>
        <taxon>Insecta</taxon>
        <taxon>Pterygota</taxon>
        <taxon>Neoptera</taxon>
        <taxon>Polyneoptera</taxon>
        <taxon>Orthoptera</taxon>
        <taxon>Ensifera</taxon>
        <taxon>Gryllidea</taxon>
        <taxon>Grylloidea</taxon>
        <taxon>Gryllidae</taxon>
        <taxon>Gryllinae</taxon>
        <taxon>Gryllus</taxon>
    </lineage>
</organism>
<comment type="caution">
    <text evidence="2">The sequence shown here is derived from an EMBL/GenBank/DDBJ whole genome shotgun (WGS) entry which is preliminary data.</text>
</comment>
<evidence type="ECO:0000256" key="1">
    <source>
        <dbReference type="SAM" id="MobiDB-lite"/>
    </source>
</evidence>
<feature type="region of interest" description="Disordered" evidence="1">
    <location>
        <begin position="1"/>
        <end position="53"/>
    </location>
</feature>
<sequence>MDKAAQGNRTNQCNPNHSRTGPGHNAGYHGTSTRADLNNHSNQMNPNNPRYKK</sequence>
<feature type="compositionally biased region" description="Polar residues" evidence="1">
    <location>
        <begin position="7"/>
        <end position="19"/>
    </location>
</feature>
<dbReference type="EMBL" id="JAZDUA010000557">
    <property type="protein sequence ID" value="KAK7791146.1"/>
    <property type="molecule type" value="Genomic_DNA"/>
</dbReference>
<evidence type="ECO:0000313" key="3">
    <source>
        <dbReference type="Proteomes" id="UP001378592"/>
    </source>
</evidence>
<dbReference type="Proteomes" id="UP001378592">
    <property type="component" value="Unassembled WGS sequence"/>
</dbReference>
<gene>
    <name evidence="2" type="ORF">R5R35_008578</name>
</gene>
<reference evidence="2 3" key="1">
    <citation type="submission" date="2024-03" db="EMBL/GenBank/DDBJ databases">
        <title>The genome assembly and annotation of the cricket Gryllus longicercus Weissman &amp; Gray.</title>
        <authorList>
            <person name="Szrajer S."/>
            <person name="Gray D."/>
            <person name="Ylla G."/>
        </authorList>
    </citation>
    <scope>NUCLEOTIDE SEQUENCE [LARGE SCALE GENOMIC DNA]</scope>
    <source>
        <strain evidence="2">DAG 2021-001</strain>
        <tissue evidence="2">Whole body minus gut</tissue>
    </source>
</reference>
<proteinExistence type="predicted"/>
<evidence type="ECO:0000313" key="2">
    <source>
        <dbReference type="EMBL" id="KAK7791146.1"/>
    </source>
</evidence>
<protein>
    <submittedName>
        <fullName evidence="2">Uncharacterized protein</fullName>
    </submittedName>
</protein>
<accession>A0AAN9V875</accession>
<name>A0AAN9V875_9ORTH</name>